<dbReference type="GO" id="GO:1990281">
    <property type="term" value="C:efflux pump complex"/>
    <property type="evidence" value="ECO:0007669"/>
    <property type="project" value="TreeGrafter"/>
</dbReference>
<evidence type="ECO:0000256" key="8">
    <source>
        <dbReference type="SAM" id="SignalP"/>
    </source>
</evidence>
<dbReference type="GO" id="GO:0015562">
    <property type="term" value="F:efflux transmembrane transporter activity"/>
    <property type="evidence" value="ECO:0007669"/>
    <property type="project" value="InterPro"/>
</dbReference>
<dbReference type="Proteomes" id="UP000593591">
    <property type="component" value="Chromosome"/>
</dbReference>
<evidence type="ECO:0000256" key="7">
    <source>
        <dbReference type="ARBA" id="ARBA00023237"/>
    </source>
</evidence>
<dbReference type="PANTHER" id="PTHR30026:SF20">
    <property type="entry name" value="OUTER MEMBRANE PROTEIN TOLC"/>
    <property type="match status" value="1"/>
</dbReference>
<dbReference type="EMBL" id="CP031517">
    <property type="protein sequence ID" value="QOS40733.1"/>
    <property type="molecule type" value="Genomic_DNA"/>
</dbReference>
<keyword evidence="4" id="KW-1134">Transmembrane beta strand</keyword>
<comment type="similarity">
    <text evidence="2">Belongs to the outer membrane factor (OMF) (TC 1.B.17) family.</text>
</comment>
<accession>A0A840SF66</accession>
<dbReference type="EMBL" id="JACHFR010000002">
    <property type="protein sequence ID" value="MBB5219385.1"/>
    <property type="molecule type" value="Genomic_DNA"/>
</dbReference>
<dbReference type="GO" id="GO:0009279">
    <property type="term" value="C:cell outer membrane"/>
    <property type="evidence" value="ECO:0007669"/>
    <property type="project" value="UniProtKB-SubCell"/>
</dbReference>
<feature type="chain" id="PRO_5036418373" evidence="8">
    <location>
        <begin position="19"/>
        <end position="429"/>
    </location>
</feature>
<sequence>MRKLFSVTALIVMSAVSAAYSEELKLTIEDSVKYALDGNLTIKQNQIELEQAERNNRWSWNSISPTANVSASYSQTLPEEENAVSDAGTITITGKLNLSLSANLATSVKAASLNYKSSKISYETARRTIELSVRKAFWALLNEQENIALQEKNEATAKSQYESNRTKYNRGSLSQLDVLSAQVTWQNAQFSLESARTTWKNDTAAFKQMLALPQDTEIKLIGDLNEILSLKEISLDGITIENPTLKSLEVQLESAKNALTAARLSAYTPVLTAGYSYTMNAASDDTGSLTDSGKGTLSFGATIPLDGLFPWSDTFLAVDTKKDSVKTLELEIENQKTTLEVSIESYLNQIKEYQSLVELRKSSIELAEQTYNMTLEAYNHGTKDLLSLQSASDSLFTARVNLLSQAYTLICAVLDLENTTGVSFGTLGK</sequence>
<dbReference type="Pfam" id="PF02321">
    <property type="entry name" value="OEP"/>
    <property type="match status" value="2"/>
</dbReference>
<dbReference type="Gene3D" id="1.20.1600.10">
    <property type="entry name" value="Outer membrane efflux proteins (OEP)"/>
    <property type="match status" value="1"/>
</dbReference>
<dbReference type="InterPro" id="IPR051906">
    <property type="entry name" value="TolC-like"/>
</dbReference>
<reference evidence="9 11" key="2">
    <citation type="submission" date="2020-08" db="EMBL/GenBank/DDBJ databases">
        <title>Genomic Encyclopedia of Type Strains, Phase IV (KMG-IV): sequencing the most valuable type-strain genomes for metagenomic binning, comparative biology and taxonomic classification.</title>
        <authorList>
            <person name="Goeker M."/>
        </authorList>
    </citation>
    <scope>NUCLEOTIDE SEQUENCE [LARGE SCALE GENOMIC DNA]</scope>
    <source>
        <strain evidence="9 11">DSM 103679</strain>
    </source>
</reference>
<name>A0A840SF66_9SPIR</name>
<keyword evidence="5" id="KW-0812">Transmembrane</keyword>
<keyword evidence="6" id="KW-0472">Membrane</keyword>
<organism evidence="9 11">
    <name type="scientific">Treponema rectale</name>
    <dbReference type="NCBI Taxonomy" id="744512"/>
    <lineage>
        <taxon>Bacteria</taxon>
        <taxon>Pseudomonadati</taxon>
        <taxon>Spirochaetota</taxon>
        <taxon>Spirochaetia</taxon>
        <taxon>Spirochaetales</taxon>
        <taxon>Treponemataceae</taxon>
        <taxon>Treponema</taxon>
    </lineage>
</organism>
<keyword evidence="3" id="KW-0813">Transport</keyword>
<evidence type="ECO:0000313" key="10">
    <source>
        <dbReference type="EMBL" id="QOS40733.1"/>
    </source>
</evidence>
<evidence type="ECO:0000256" key="2">
    <source>
        <dbReference type="ARBA" id="ARBA00007613"/>
    </source>
</evidence>
<dbReference type="AlphaFoldDB" id="A0A840SF66"/>
<dbReference type="Proteomes" id="UP000578697">
    <property type="component" value="Unassembled WGS sequence"/>
</dbReference>
<reference evidence="10 12" key="1">
    <citation type="submission" date="2018-08" db="EMBL/GenBank/DDBJ databases">
        <title>The first complete genome of Treponema rectale (CHPAT), a commensal spirochete of the bovine rectum.</title>
        <authorList>
            <person name="Staton G.J."/>
            <person name="Clegg S.R."/>
            <person name="Carter S.D."/>
            <person name="Radford A.D."/>
            <person name="Darby A."/>
            <person name="Hall N."/>
            <person name="Birtles R.J."/>
            <person name="Evans N.J."/>
        </authorList>
    </citation>
    <scope>NUCLEOTIDE SEQUENCE [LARGE SCALE GENOMIC DNA]</scope>
    <source>
        <strain evidence="10 12">CHPA</strain>
    </source>
</reference>
<protein>
    <submittedName>
        <fullName evidence="9">Outer membrane protein TolC</fullName>
    </submittedName>
    <submittedName>
        <fullName evidence="10">TolC family protein</fullName>
    </submittedName>
</protein>
<dbReference type="SUPFAM" id="SSF56954">
    <property type="entry name" value="Outer membrane efflux proteins (OEP)"/>
    <property type="match status" value="1"/>
</dbReference>
<dbReference type="InterPro" id="IPR003423">
    <property type="entry name" value="OMP_efflux"/>
</dbReference>
<evidence type="ECO:0000313" key="11">
    <source>
        <dbReference type="Proteomes" id="UP000578697"/>
    </source>
</evidence>
<keyword evidence="7" id="KW-0998">Cell outer membrane</keyword>
<evidence type="ECO:0000256" key="5">
    <source>
        <dbReference type="ARBA" id="ARBA00022692"/>
    </source>
</evidence>
<proteinExistence type="inferred from homology"/>
<gene>
    <name evidence="10" type="ORF">DYE49_09845</name>
    <name evidence="9" type="ORF">HNP77_001754</name>
</gene>
<dbReference type="KEGG" id="trc:DYE49_09845"/>
<dbReference type="GO" id="GO:0015288">
    <property type="term" value="F:porin activity"/>
    <property type="evidence" value="ECO:0007669"/>
    <property type="project" value="TreeGrafter"/>
</dbReference>
<evidence type="ECO:0000256" key="4">
    <source>
        <dbReference type="ARBA" id="ARBA00022452"/>
    </source>
</evidence>
<evidence type="ECO:0000313" key="9">
    <source>
        <dbReference type="EMBL" id="MBB5219385.1"/>
    </source>
</evidence>
<feature type="signal peptide" evidence="8">
    <location>
        <begin position="1"/>
        <end position="18"/>
    </location>
</feature>
<comment type="subcellular location">
    <subcellularLocation>
        <location evidence="1">Cell outer membrane</location>
    </subcellularLocation>
</comment>
<dbReference type="PANTHER" id="PTHR30026">
    <property type="entry name" value="OUTER MEMBRANE PROTEIN TOLC"/>
    <property type="match status" value="1"/>
</dbReference>
<keyword evidence="11" id="KW-1185">Reference proteome</keyword>
<evidence type="ECO:0000256" key="3">
    <source>
        <dbReference type="ARBA" id="ARBA00022448"/>
    </source>
</evidence>
<dbReference type="RefSeq" id="WP_184652794.1">
    <property type="nucleotide sequence ID" value="NZ_JACHFR010000002.1"/>
</dbReference>
<keyword evidence="8" id="KW-0732">Signal</keyword>
<evidence type="ECO:0000313" key="12">
    <source>
        <dbReference type="Proteomes" id="UP000593591"/>
    </source>
</evidence>
<evidence type="ECO:0000256" key="6">
    <source>
        <dbReference type="ARBA" id="ARBA00023136"/>
    </source>
</evidence>
<evidence type="ECO:0000256" key="1">
    <source>
        <dbReference type="ARBA" id="ARBA00004442"/>
    </source>
</evidence>